<gene>
    <name evidence="1" type="ORF">BN1047_01293</name>
</gene>
<name>A0AAV2WHR5_MYCNE</name>
<evidence type="ECO:0000313" key="2">
    <source>
        <dbReference type="Proteomes" id="UP000028864"/>
    </source>
</evidence>
<organism evidence="1 2">
    <name type="scientific">Mycolicibacterium neoaurum</name>
    <name type="common">Mycobacterium neoaurum</name>
    <dbReference type="NCBI Taxonomy" id="1795"/>
    <lineage>
        <taxon>Bacteria</taxon>
        <taxon>Bacillati</taxon>
        <taxon>Actinomycetota</taxon>
        <taxon>Actinomycetes</taxon>
        <taxon>Mycobacteriales</taxon>
        <taxon>Mycobacteriaceae</taxon>
        <taxon>Mycolicibacterium</taxon>
    </lineage>
</organism>
<evidence type="ECO:0008006" key="3">
    <source>
        <dbReference type="Google" id="ProtNLM"/>
    </source>
</evidence>
<evidence type="ECO:0000313" key="1">
    <source>
        <dbReference type="EMBL" id="CDQ43427.1"/>
    </source>
</evidence>
<reference evidence="1" key="2">
    <citation type="submission" date="2015-09" db="EMBL/GenBank/DDBJ databases">
        <title>Draft genome sequence of Mycobacterium neoaurum DSM 44074.</title>
        <authorList>
            <person name="Croce O."/>
            <person name="Robert C."/>
            <person name="Raoult D."/>
            <person name="Drancourt M."/>
        </authorList>
    </citation>
    <scope>NUCLEOTIDE SEQUENCE</scope>
    <source>
        <strain evidence="1">DSM 44074</strain>
    </source>
</reference>
<dbReference type="SUPFAM" id="SSF53756">
    <property type="entry name" value="UDP-Glycosyltransferase/glycogen phosphorylase"/>
    <property type="match status" value="1"/>
</dbReference>
<dbReference type="RefSeq" id="WP_030137016.1">
    <property type="nucleotide sequence ID" value="NZ_LK021337.1"/>
</dbReference>
<dbReference type="AlphaFoldDB" id="A0AAV2WHR5"/>
<dbReference type="Gene3D" id="3.40.50.2000">
    <property type="entry name" value="Glycogen Phosphorylase B"/>
    <property type="match status" value="1"/>
</dbReference>
<sequence length="355" mass="40692">MIKVASVPASHVYVRHLSQPGGLDTVARLTDPIPDDRRKIPGGWWPPVMLQPGWIEANHDRFDLFHVHFGFDTIPARELADVVEQLRKHRKPLVYTVHDLRNPHHSGLSPHREQQDVLATAADWLLTLTPGAADTVERRWGRPAQVLPHPHVLSSNRIQRPRSQHPEFRVGIHVKSLRANMDPLAILDTLVETVAELPGGVVQINAHDEIFDPDSYWYAPEAGRALLEYRRYGHVRVVVHPYYSDAELWDYLESLDVSVLPYRFGTHSGWLEACHDLGTQVVAPSCGFYGQQRACQVFDFSDDLFDADSLHQAMTRSYRDWVSYPGRRRVTWAERRRERVDIAEAHARVYQEVLA</sequence>
<dbReference type="Proteomes" id="UP000028864">
    <property type="component" value="Unassembled WGS sequence"/>
</dbReference>
<reference evidence="1" key="1">
    <citation type="submission" date="2014-05" db="EMBL/GenBank/DDBJ databases">
        <authorList>
            <person name="Urmite Genomes"/>
        </authorList>
    </citation>
    <scope>NUCLEOTIDE SEQUENCE</scope>
    <source>
        <strain evidence="1">DSM 44074</strain>
    </source>
</reference>
<accession>A0AAV2WHR5</accession>
<dbReference type="EMBL" id="LK021337">
    <property type="protein sequence ID" value="CDQ43427.1"/>
    <property type="molecule type" value="Genomic_DNA"/>
</dbReference>
<protein>
    <recommendedName>
        <fullName evidence="3">Glycosyltransferase subfamily 4-like N-terminal domain-containing protein</fullName>
    </recommendedName>
</protein>
<proteinExistence type="predicted"/>